<dbReference type="InterPro" id="IPR013783">
    <property type="entry name" value="Ig-like_fold"/>
</dbReference>
<reference evidence="3" key="1">
    <citation type="journal article" date="2018" name="Genome Biol.">
        <title>SKESA: strategic k-mer extension for scrupulous assemblies.</title>
        <authorList>
            <person name="Souvorov A."/>
            <person name="Agarwala R."/>
            <person name="Lipman D.J."/>
        </authorList>
    </citation>
    <scope>NUCLEOTIDE SEQUENCE</scope>
    <source>
        <strain evidence="3">MA.CK_97/00011857</strain>
    </source>
</reference>
<gene>
    <name evidence="3" type="ORF">G8S59_004002</name>
</gene>
<dbReference type="Pfam" id="PF09134">
    <property type="entry name" value="Invasin_D3"/>
    <property type="match status" value="1"/>
</dbReference>
<dbReference type="PANTHER" id="PTHR39576:SF1">
    <property type="entry name" value="INVASIN"/>
    <property type="match status" value="1"/>
</dbReference>
<dbReference type="AlphaFoldDB" id="A0A756YCW4"/>
<organism evidence="3">
    <name type="scientific">Salmonella enterica</name>
    <name type="common">Salmonella choleraesuis</name>
    <dbReference type="NCBI Taxonomy" id="28901"/>
    <lineage>
        <taxon>Bacteria</taxon>
        <taxon>Pseudomonadati</taxon>
        <taxon>Pseudomonadota</taxon>
        <taxon>Gammaproteobacteria</taxon>
        <taxon>Enterobacterales</taxon>
        <taxon>Enterobacteriaceae</taxon>
        <taxon>Salmonella</taxon>
    </lineage>
</organism>
<keyword evidence="1" id="KW-0472">Membrane</keyword>
<name>A0A756YCW4_SALER</name>
<evidence type="ECO:0000259" key="2">
    <source>
        <dbReference type="Pfam" id="PF09134"/>
    </source>
</evidence>
<dbReference type="Gene3D" id="2.60.40.10">
    <property type="entry name" value="Immunoglobulins"/>
    <property type="match status" value="1"/>
</dbReference>
<protein>
    <recommendedName>
        <fullName evidence="2">Invasin domain-containing protein</fullName>
    </recommendedName>
</protein>
<dbReference type="InterPro" id="IPR015217">
    <property type="entry name" value="Invasin_dom_3"/>
</dbReference>
<dbReference type="InterPro" id="IPR008964">
    <property type="entry name" value="Invasin/intimin_cell_adhesion"/>
</dbReference>
<feature type="domain" description="Invasin" evidence="2">
    <location>
        <begin position="150"/>
        <end position="244"/>
    </location>
</feature>
<dbReference type="SUPFAM" id="SSF49373">
    <property type="entry name" value="Invasin/intimin cell-adhesion fragments"/>
    <property type="match status" value="1"/>
</dbReference>
<reference evidence="3" key="2">
    <citation type="submission" date="2020-02" db="EMBL/GenBank/DDBJ databases">
        <authorList>
            <consortium name="NCBI Pathogen Detection Project"/>
        </authorList>
    </citation>
    <scope>NUCLEOTIDE SEQUENCE</scope>
    <source>
        <strain evidence="3">MA.CK_97/00011857</strain>
    </source>
</reference>
<evidence type="ECO:0000313" key="3">
    <source>
        <dbReference type="EMBL" id="HAG0390708.1"/>
    </source>
</evidence>
<feature type="transmembrane region" description="Helical" evidence="1">
    <location>
        <begin position="6"/>
        <end position="30"/>
    </location>
</feature>
<keyword evidence="1" id="KW-1133">Transmembrane helix</keyword>
<proteinExistence type="predicted"/>
<dbReference type="EMBL" id="DAAXCJ010000012">
    <property type="protein sequence ID" value="HAG0390708.1"/>
    <property type="molecule type" value="Genomic_DNA"/>
</dbReference>
<accession>A0A756YCW4</accession>
<evidence type="ECO:0000256" key="1">
    <source>
        <dbReference type="SAM" id="Phobius"/>
    </source>
</evidence>
<sequence length="452" mass="49497">MSNLNIIWRFFLMFILINVNLSSFTLGAIVENITNPVKGHKPTLLVDIHPSEVYIGDIITINKSFSDVDNDPEINGGSPIEWKIEDVPGSSDFVTVNGYSSFTYKTQVADAGKKIFAILTPKTDPLTTDPYEGDLVSTPPVLIFGEIDGSSSSISSNKSSIEADGKDVAKIKLLLKDKYGNAINIDPKRLTLFITASHTSNDASVSPIIKGSGRGEYESTITAGIVQQLITVSLLLDGNNTPLSINLDVVKPEPLPAPGDSEIIINGVSAMYSSGINFSSGFYKAKFEVHLPKTLSDSDFNWSVSSSFLTIDSKNEIRFINKPSGNGIFFINAEPKRLGQRGYVFKFSQPKYWYVFTGKTATSRAEAIQVCNNLGLKLPNEENLTKYSNSAQSFVRDLTSVAIWNFWGDLSAYGIDTDYAYWTLNGGSEGVNLINGNRDLTLDSWDSNVVCY</sequence>
<dbReference type="InterPro" id="IPR051715">
    <property type="entry name" value="Intimin-Invasin_domain"/>
</dbReference>
<comment type="caution">
    <text evidence="3">The sequence shown here is derived from an EMBL/GenBank/DDBJ whole genome shotgun (WGS) entry which is preliminary data.</text>
</comment>
<dbReference type="GO" id="GO:0009279">
    <property type="term" value="C:cell outer membrane"/>
    <property type="evidence" value="ECO:0007669"/>
    <property type="project" value="TreeGrafter"/>
</dbReference>
<keyword evidence="1" id="KW-0812">Transmembrane</keyword>
<dbReference type="PANTHER" id="PTHR39576">
    <property type="entry name" value="ATTACHING AND EFFACING PROTEIN HOMOLOG-RELATED-RELATED"/>
    <property type="match status" value="1"/>
</dbReference>